<proteinExistence type="inferred from homology"/>
<dbReference type="InterPro" id="IPR000734">
    <property type="entry name" value="TAG_lipase"/>
</dbReference>
<dbReference type="InterPro" id="IPR013818">
    <property type="entry name" value="Lipase"/>
</dbReference>
<evidence type="ECO:0000259" key="5">
    <source>
        <dbReference type="Pfam" id="PF00151"/>
    </source>
</evidence>
<dbReference type="PRINTS" id="PR00821">
    <property type="entry name" value="TAGLIPASE"/>
</dbReference>
<gene>
    <name evidence="6" type="ORF">HPB51_027554</name>
</gene>
<dbReference type="VEuPathDB" id="VectorBase:LOC119185261"/>
<comment type="subcellular location">
    <subcellularLocation>
        <location evidence="1">Secreted</location>
    </subcellularLocation>
</comment>
<dbReference type="PANTHER" id="PTHR11610">
    <property type="entry name" value="LIPASE"/>
    <property type="match status" value="1"/>
</dbReference>
<dbReference type="SUPFAM" id="SSF53474">
    <property type="entry name" value="alpha/beta-Hydrolases"/>
    <property type="match status" value="1"/>
</dbReference>
<evidence type="ECO:0000313" key="7">
    <source>
        <dbReference type="Proteomes" id="UP000821866"/>
    </source>
</evidence>
<evidence type="ECO:0000313" key="6">
    <source>
        <dbReference type="EMBL" id="KAH7964208.1"/>
    </source>
</evidence>
<dbReference type="GO" id="GO:0005615">
    <property type="term" value="C:extracellular space"/>
    <property type="evidence" value="ECO:0007669"/>
    <property type="project" value="TreeGrafter"/>
</dbReference>
<keyword evidence="7" id="KW-1185">Reference proteome</keyword>
<dbReference type="InterPro" id="IPR029058">
    <property type="entry name" value="AB_hydrolase_fold"/>
</dbReference>
<feature type="domain" description="Lipase" evidence="5">
    <location>
        <begin position="6"/>
        <end position="164"/>
    </location>
</feature>
<evidence type="ECO:0000256" key="1">
    <source>
        <dbReference type="ARBA" id="ARBA00004613"/>
    </source>
</evidence>
<dbReference type="Pfam" id="PF00151">
    <property type="entry name" value="Lipase"/>
    <property type="match status" value="1"/>
</dbReference>
<dbReference type="GO" id="GO:0016042">
    <property type="term" value="P:lipid catabolic process"/>
    <property type="evidence" value="ECO:0007669"/>
    <property type="project" value="TreeGrafter"/>
</dbReference>
<evidence type="ECO:0000256" key="2">
    <source>
        <dbReference type="ARBA" id="ARBA00010701"/>
    </source>
</evidence>
<dbReference type="Gene3D" id="3.40.50.1820">
    <property type="entry name" value="alpha/beta hydrolase"/>
    <property type="match status" value="1"/>
</dbReference>
<comment type="similarity">
    <text evidence="2 4">Belongs to the AB hydrolase superfamily. Lipase family.</text>
</comment>
<dbReference type="EMBL" id="JABSTU010004130">
    <property type="protein sequence ID" value="KAH7964208.1"/>
    <property type="molecule type" value="Genomic_DNA"/>
</dbReference>
<keyword evidence="3" id="KW-0964">Secreted</keyword>
<organism evidence="6 7">
    <name type="scientific">Rhipicephalus microplus</name>
    <name type="common">Cattle tick</name>
    <name type="synonym">Boophilus microplus</name>
    <dbReference type="NCBI Taxonomy" id="6941"/>
    <lineage>
        <taxon>Eukaryota</taxon>
        <taxon>Metazoa</taxon>
        <taxon>Ecdysozoa</taxon>
        <taxon>Arthropoda</taxon>
        <taxon>Chelicerata</taxon>
        <taxon>Arachnida</taxon>
        <taxon>Acari</taxon>
        <taxon>Parasitiformes</taxon>
        <taxon>Ixodida</taxon>
        <taxon>Ixodoidea</taxon>
        <taxon>Ixodidae</taxon>
        <taxon>Rhipicephalinae</taxon>
        <taxon>Rhipicephalus</taxon>
        <taxon>Boophilus</taxon>
    </lineage>
</organism>
<accession>A0A9J6D027</accession>
<sequence length="166" mass="18275">MTHPIALPQDPRDVGTQFHVYSRRNNDIPTVFMETGPKSIASYAHIFREPRKLVVLIHGFTQSVGSRWLHYTKEALLKKEDANVILVDWANGCRAPHYFAAVGNSALIGRQVSLALQSLVHQFPEAVDPANIHVIGFSLGGQACGFCGRHFLNTTGRSLGRITGTV</sequence>
<dbReference type="GO" id="GO:0016298">
    <property type="term" value="F:lipase activity"/>
    <property type="evidence" value="ECO:0007669"/>
    <property type="project" value="InterPro"/>
</dbReference>
<name>A0A9J6D027_RHIMP</name>
<evidence type="ECO:0000256" key="3">
    <source>
        <dbReference type="ARBA" id="ARBA00022525"/>
    </source>
</evidence>
<dbReference type="PANTHER" id="PTHR11610:SF173">
    <property type="entry name" value="LIPASE DOMAIN-CONTAINING PROTEIN-RELATED"/>
    <property type="match status" value="1"/>
</dbReference>
<reference evidence="6" key="2">
    <citation type="submission" date="2021-09" db="EMBL/GenBank/DDBJ databases">
        <authorList>
            <person name="Jia N."/>
            <person name="Wang J."/>
            <person name="Shi W."/>
            <person name="Du L."/>
            <person name="Sun Y."/>
            <person name="Zhan W."/>
            <person name="Jiang J."/>
            <person name="Wang Q."/>
            <person name="Zhang B."/>
            <person name="Ji P."/>
            <person name="Sakyi L.B."/>
            <person name="Cui X."/>
            <person name="Yuan T."/>
            <person name="Jiang B."/>
            <person name="Yang W."/>
            <person name="Lam T.T.-Y."/>
            <person name="Chang Q."/>
            <person name="Ding S."/>
            <person name="Wang X."/>
            <person name="Zhu J."/>
            <person name="Ruan X."/>
            <person name="Zhao L."/>
            <person name="Wei J."/>
            <person name="Que T."/>
            <person name="Du C."/>
            <person name="Cheng J."/>
            <person name="Dai P."/>
            <person name="Han X."/>
            <person name="Huang E."/>
            <person name="Gao Y."/>
            <person name="Liu J."/>
            <person name="Shao H."/>
            <person name="Ye R."/>
            <person name="Li L."/>
            <person name="Wei W."/>
            <person name="Wang X."/>
            <person name="Wang C."/>
            <person name="Huo Q."/>
            <person name="Li W."/>
            <person name="Guo W."/>
            <person name="Chen H."/>
            <person name="Chen S."/>
            <person name="Zhou L."/>
            <person name="Zhou L."/>
            <person name="Ni X."/>
            <person name="Tian J."/>
            <person name="Zhou Y."/>
            <person name="Sheng Y."/>
            <person name="Liu T."/>
            <person name="Pan Y."/>
            <person name="Xia L."/>
            <person name="Li J."/>
            <person name="Zhao F."/>
            <person name="Cao W."/>
        </authorList>
    </citation>
    <scope>NUCLEOTIDE SEQUENCE</scope>
    <source>
        <strain evidence="6">Rmic-2018</strain>
        <tissue evidence="6">Larvae</tissue>
    </source>
</reference>
<protein>
    <recommendedName>
        <fullName evidence="5">Lipase domain-containing protein</fullName>
    </recommendedName>
</protein>
<reference evidence="6" key="1">
    <citation type="journal article" date="2020" name="Cell">
        <title>Large-Scale Comparative Analyses of Tick Genomes Elucidate Their Genetic Diversity and Vector Capacities.</title>
        <authorList>
            <consortium name="Tick Genome and Microbiome Consortium (TIGMIC)"/>
            <person name="Jia N."/>
            <person name="Wang J."/>
            <person name="Shi W."/>
            <person name="Du L."/>
            <person name="Sun Y."/>
            <person name="Zhan W."/>
            <person name="Jiang J.F."/>
            <person name="Wang Q."/>
            <person name="Zhang B."/>
            <person name="Ji P."/>
            <person name="Bell-Sakyi L."/>
            <person name="Cui X.M."/>
            <person name="Yuan T.T."/>
            <person name="Jiang B.G."/>
            <person name="Yang W.F."/>
            <person name="Lam T.T."/>
            <person name="Chang Q.C."/>
            <person name="Ding S.J."/>
            <person name="Wang X.J."/>
            <person name="Zhu J.G."/>
            <person name="Ruan X.D."/>
            <person name="Zhao L."/>
            <person name="Wei J.T."/>
            <person name="Ye R.Z."/>
            <person name="Que T.C."/>
            <person name="Du C.H."/>
            <person name="Zhou Y.H."/>
            <person name="Cheng J.X."/>
            <person name="Dai P.F."/>
            <person name="Guo W.B."/>
            <person name="Han X.H."/>
            <person name="Huang E.J."/>
            <person name="Li L.F."/>
            <person name="Wei W."/>
            <person name="Gao Y.C."/>
            <person name="Liu J.Z."/>
            <person name="Shao H.Z."/>
            <person name="Wang X."/>
            <person name="Wang C.C."/>
            <person name="Yang T.C."/>
            <person name="Huo Q.B."/>
            <person name="Li W."/>
            <person name="Chen H.Y."/>
            <person name="Chen S.E."/>
            <person name="Zhou L.G."/>
            <person name="Ni X.B."/>
            <person name="Tian J.H."/>
            <person name="Sheng Y."/>
            <person name="Liu T."/>
            <person name="Pan Y.S."/>
            <person name="Xia L.Y."/>
            <person name="Li J."/>
            <person name="Zhao F."/>
            <person name="Cao W.C."/>
        </authorList>
    </citation>
    <scope>NUCLEOTIDE SEQUENCE</scope>
    <source>
        <strain evidence="6">Rmic-2018</strain>
    </source>
</reference>
<evidence type="ECO:0000256" key="4">
    <source>
        <dbReference type="RuleBase" id="RU004262"/>
    </source>
</evidence>
<dbReference type="Proteomes" id="UP000821866">
    <property type="component" value="Unassembled WGS sequence"/>
</dbReference>
<comment type="caution">
    <text evidence="6">The sequence shown here is derived from an EMBL/GenBank/DDBJ whole genome shotgun (WGS) entry which is preliminary data.</text>
</comment>
<dbReference type="AlphaFoldDB" id="A0A9J6D027"/>